<evidence type="ECO:0000256" key="2">
    <source>
        <dbReference type="SAM" id="SignalP"/>
    </source>
</evidence>
<evidence type="ECO:0000259" key="3">
    <source>
        <dbReference type="PROSITE" id="PS50041"/>
    </source>
</evidence>
<protein>
    <submittedName>
        <fullName evidence="6">Uncharacterized protein LOC106062769 isoform X1</fullName>
    </submittedName>
</protein>
<keyword evidence="2" id="KW-0732">Signal</keyword>
<keyword evidence="1" id="KW-0812">Transmembrane</keyword>
<dbReference type="InterPro" id="IPR001304">
    <property type="entry name" value="C-type_lectin-like"/>
</dbReference>
<dbReference type="AlphaFoldDB" id="A0A9W3BJI6"/>
<name>A0A9W3BJI6_BIOGL</name>
<dbReference type="InterPro" id="IPR003609">
    <property type="entry name" value="Pan_app"/>
</dbReference>
<feature type="transmembrane region" description="Helical" evidence="1">
    <location>
        <begin position="340"/>
        <end position="369"/>
    </location>
</feature>
<dbReference type="Gene3D" id="3.10.100.10">
    <property type="entry name" value="Mannose-Binding Protein A, subunit A"/>
    <property type="match status" value="1"/>
</dbReference>
<keyword evidence="1" id="KW-0472">Membrane</keyword>
<feature type="signal peptide" evidence="2">
    <location>
        <begin position="1"/>
        <end position="27"/>
    </location>
</feature>
<dbReference type="SMART" id="SM00034">
    <property type="entry name" value="CLECT"/>
    <property type="match status" value="1"/>
</dbReference>
<gene>
    <name evidence="6" type="primary">LOC106062769</name>
</gene>
<evidence type="ECO:0000313" key="6">
    <source>
        <dbReference type="RefSeq" id="XP_055899699.1"/>
    </source>
</evidence>
<keyword evidence="5" id="KW-1185">Reference proteome</keyword>
<organism evidence="5 6">
    <name type="scientific">Biomphalaria glabrata</name>
    <name type="common">Bloodfluke planorb</name>
    <name type="synonym">Freshwater snail</name>
    <dbReference type="NCBI Taxonomy" id="6526"/>
    <lineage>
        <taxon>Eukaryota</taxon>
        <taxon>Metazoa</taxon>
        <taxon>Spiralia</taxon>
        <taxon>Lophotrochozoa</taxon>
        <taxon>Mollusca</taxon>
        <taxon>Gastropoda</taxon>
        <taxon>Heterobranchia</taxon>
        <taxon>Euthyneura</taxon>
        <taxon>Panpulmonata</taxon>
        <taxon>Hygrophila</taxon>
        <taxon>Lymnaeoidea</taxon>
        <taxon>Planorbidae</taxon>
        <taxon>Biomphalaria</taxon>
    </lineage>
</organism>
<dbReference type="SUPFAM" id="SSF56436">
    <property type="entry name" value="C-type lectin-like"/>
    <property type="match status" value="1"/>
</dbReference>
<dbReference type="GeneID" id="106062769"/>
<dbReference type="PROSITE" id="PS50041">
    <property type="entry name" value="C_TYPE_LECTIN_2"/>
    <property type="match status" value="1"/>
</dbReference>
<dbReference type="InterPro" id="IPR016186">
    <property type="entry name" value="C-type_lectin-like/link_sf"/>
</dbReference>
<keyword evidence="1" id="KW-1133">Transmembrane helix</keyword>
<dbReference type="OMA" id="YIKTCFT"/>
<reference evidence="6" key="1">
    <citation type="submission" date="2025-08" db="UniProtKB">
        <authorList>
            <consortium name="RefSeq"/>
        </authorList>
    </citation>
    <scope>IDENTIFICATION</scope>
</reference>
<feature type="domain" description="Apple" evidence="4">
    <location>
        <begin position="151"/>
        <end position="242"/>
    </location>
</feature>
<dbReference type="CDD" id="cd00037">
    <property type="entry name" value="CLECT"/>
    <property type="match status" value="1"/>
</dbReference>
<evidence type="ECO:0000313" key="5">
    <source>
        <dbReference type="Proteomes" id="UP001165740"/>
    </source>
</evidence>
<sequence length="379" mass="42301">MCNRTMKKLHLTMLLVILYCFVPSSTGSYPSTRTVYYLHTSPTTWMGASETCERYDGHLVKADNVTSLRADFQTLDIQLNRKYKFSNLTSKVWVGLYKAGGKELMWHKCHNVTNVDNIYGQLSSSSESCVSMDTNYQLSPTKCTEELPYICQVDEGQCWFLPVENKQFKMASNETSTDGLNECAKKCRNRDRNNSIECWAFYVDSSNATCHLYLTSERHTYLLNSGSYLTASVDTTVYLKVCVGGDTSSMKALSSAASYPALANCTHYKDEDSWLEAVCYCDCDQPPIILSPEYLVLTPEEKIEKIISELLVDASNTSASFRKLNSIDDKRPSARSIGSLGIILICLVFGGIVLLDLNVLVSHISALIGTSKDSNSNKK</sequence>
<dbReference type="InterPro" id="IPR016187">
    <property type="entry name" value="CTDL_fold"/>
</dbReference>
<proteinExistence type="predicted"/>
<dbReference type="PROSITE" id="PS50948">
    <property type="entry name" value="PAN"/>
    <property type="match status" value="1"/>
</dbReference>
<dbReference type="Proteomes" id="UP001165740">
    <property type="component" value="Chromosome 10"/>
</dbReference>
<evidence type="ECO:0000256" key="1">
    <source>
        <dbReference type="SAM" id="Phobius"/>
    </source>
</evidence>
<dbReference type="Pfam" id="PF00059">
    <property type="entry name" value="Lectin_C"/>
    <property type="match status" value="1"/>
</dbReference>
<accession>A0A9W3BJI6</accession>
<feature type="chain" id="PRO_5040984710" evidence="2">
    <location>
        <begin position="28"/>
        <end position="379"/>
    </location>
</feature>
<dbReference type="OrthoDB" id="6160868at2759"/>
<dbReference type="RefSeq" id="XP_055899699.1">
    <property type="nucleotide sequence ID" value="XM_056043724.1"/>
</dbReference>
<feature type="domain" description="C-type lectin" evidence="3">
    <location>
        <begin position="36"/>
        <end position="152"/>
    </location>
</feature>
<evidence type="ECO:0000259" key="4">
    <source>
        <dbReference type="PROSITE" id="PS50948"/>
    </source>
</evidence>